<organism evidence="1 2">
    <name type="scientific">Lentinula detonsa</name>
    <dbReference type="NCBI Taxonomy" id="2804962"/>
    <lineage>
        <taxon>Eukaryota</taxon>
        <taxon>Fungi</taxon>
        <taxon>Dikarya</taxon>
        <taxon>Basidiomycota</taxon>
        <taxon>Agaricomycotina</taxon>
        <taxon>Agaricomycetes</taxon>
        <taxon>Agaricomycetidae</taxon>
        <taxon>Agaricales</taxon>
        <taxon>Marasmiineae</taxon>
        <taxon>Omphalotaceae</taxon>
        <taxon>Lentinula</taxon>
    </lineage>
</organism>
<reference evidence="1" key="1">
    <citation type="submission" date="2022-08" db="EMBL/GenBank/DDBJ databases">
        <authorList>
            <consortium name="DOE Joint Genome Institute"/>
            <person name="Min B."/>
            <person name="Riley R."/>
            <person name="Sierra-Patev S."/>
            <person name="Naranjo-Ortiz M."/>
            <person name="Looney B."/>
            <person name="Konkel Z."/>
            <person name="Slot J.C."/>
            <person name="Sakamoto Y."/>
            <person name="Steenwyk J.L."/>
            <person name="Rokas A."/>
            <person name="Carro J."/>
            <person name="Camarero S."/>
            <person name="Ferreira P."/>
            <person name="Molpeceres G."/>
            <person name="Ruiz-Duenas F.J."/>
            <person name="Serrano A."/>
            <person name="Henrissat B."/>
            <person name="Drula E."/>
            <person name="Hughes K.W."/>
            <person name="Mata J.L."/>
            <person name="Ishikawa N.K."/>
            <person name="Vargas-Isla R."/>
            <person name="Ushijima S."/>
            <person name="Smith C.A."/>
            <person name="Ahrendt S."/>
            <person name="Andreopoulos W."/>
            <person name="He G."/>
            <person name="Labutti K."/>
            <person name="Lipzen A."/>
            <person name="Ng V."/>
            <person name="Sandor L."/>
            <person name="Barry K."/>
            <person name="Martinez A.T."/>
            <person name="Xiao Y."/>
            <person name="Gibbons J.G."/>
            <person name="Terashima K."/>
            <person name="Hibbett D.S."/>
            <person name="Grigoriev I.V."/>
        </authorList>
    </citation>
    <scope>NUCLEOTIDE SEQUENCE</scope>
    <source>
        <strain evidence="1">TFB7829</strain>
    </source>
</reference>
<comment type="caution">
    <text evidence="1">The sequence shown here is derived from an EMBL/GenBank/DDBJ whole genome shotgun (WGS) entry which is preliminary data.</text>
</comment>
<proteinExistence type="predicted"/>
<gene>
    <name evidence="1" type="ORF">F5890DRAFT_1472950</name>
</gene>
<evidence type="ECO:0000313" key="1">
    <source>
        <dbReference type="EMBL" id="KAJ3986451.1"/>
    </source>
</evidence>
<evidence type="ECO:0000313" key="2">
    <source>
        <dbReference type="Proteomes" id="UP001163850"/>
    </source>
</evidence>
<dbReference type="EMBL" id="MU801940">
    <property type="protein sequence ID" value="KAJ3986451.1"/>
    <property type="molecule type" value="Genomic_DNA"/>
</dbReference>
<name>A0AA38Q2Z2_9AGAR</name>
<dbReference type="InterPro" id="IPR029058">
    <property type="entry name" value="AB_hydrolase_fold"/>
</dbReference>
<protein>
    <submittedName>
        <fullName evidence="1">Uncharacterized protein</fullName>
    </submittedName>
</protein>
<dbReference type="Proteomes" id="UP001163850">
    <property type="component" value="Unassembled WGS sequence"/>
</dbReference>
<sequence length="374" mass="42449">MFYSHSTLAIIVASGAAISAVALPLLLDSAVPAITEIQAVPGREKGDSKPLLLFDMKELQGLDDEENTPHYIQVPHIVIADSAPITAAVILESHGHHVHEKKNSLASNVFKDPSLVYVKRASSDTMTLSSAKEYLNSLDPDLKGMLANLFRQLGDKKARQAWISCNRKWGPFLKTASGQDVQRWSEKEYPNLDFASFVEGLRIQPLHHKLSLAWYNVLLRSEMTQTSSNAPGDIQRRRCNIESLQSMDTYTLESWTYIHEKILARFRCLFFHGRRLYQFRDFVGEAWKLHGINFFPFLTQPDQVGLRSFHIAALSLSDFAFSKGPKQQSFSLTQYAGVCNNLMLFLGYEEYNHSPNSSIIWSWHCRAWHINYPG</sequence>
<accession>A0AA38Q2Z2</accession>
<dbReference type="AlphaFoldDB" id="A0AA38Q2Z2"/>
<dbReference type="Gene3D" id="3.40.50.1820">
    <property type="entry name" value="alpha/beta hydrolase"/>
    <property type="match status" value="1"/>
</dbReference>